<evidence type="ECO:0000313" key="5">
    <source>
        <dbReference type="Proteomes" id="UP001054902"/>
    </source>
</evidence>
<proteinExistence type="predicted"/>
<feature type="signal peptide" evidence="3">
    <location>
        <begin position="1"/>
        <end position="16"/>
    </location>
</feature>
<feature type="chain" id="PRO_5041917497" evidence="3">
    <location>
        <begin position="17"/>
        <end position="182"/>
    </location>
</feature>
<reference evidence="4 5" key="1">
    <citation type="journal article" date="2021" name="Sci. Rep.">
        <title>The genome of the diatom Chaetoceros tenuissimus carries an ancient integrated fragment of an extant virus.</title>
        <authorList>
            <person name="Hongo Y."/>
            <person name="Kimura K."/>
            <person name="Takaki Y."/>
            <person name="Yoshida Y."/>
            <person name="Baba S."/>
            <person name="Kobayashi G."/>
            <person name="Nagasaki K."/>
            <person name="Hano T."/>
            <person name="Tomaru Y."/>
        </authorList>
    </citation>
    <scope>NUCLEOTIDE SEQUENCE [LARGE SCALE GENOMIC DNA]</scope>
    <source>
        <strain evidence="4 5">NIES-3715</strain>
    </source>
</reference>
<organism evidence="4 5">
    <name type="scientific">Chaetoceros tenuissimus</name>
    <dbReference type="NCBI Taxonomy" id="426638"/>
    <lineage>
        <taxon>Eukaryota</taxon>
        <taxon>Sar</taxon>
        <taxon>Stramenopiles</taxon>
        <taxon>Ochrophyta</taxon>
        <taxon>Bacillariophyta</taxon>
        <taxon>Coscinodiscophyceae</taxon>
        <taxon>Chaetocerotophycidae</taxon>
        <taxon>Chaetocerotales</taxon>
        <taxon>Chaetocerotaceae</taxon>
        <taxon>Chaetoceros</taxon>
    </lineage>
</organism>
<evidence type="ECO:0000256" key="3">
    <source>
        <dbReference type="SAM" id="SignalP"/>
    </source>
</evidence>
<sequence length="182" mass="20304">MRLVFVLLSIFQTASAFAPVQTVSHLKTYSNYPYEESQSSVNLSAVNPLSPELQSTLMIAEVEEWRQYVPLIVSFGVILDILLGSPIANLALGPMRRAAGASSALDDEEGGVGGFQKNPKERVDSDGLAQAAIEKARYSMELRKFLDENKTDEQRYEEMRKKIDQQASQLEGNLDKLFDDKK</sequence>
<evidence type="ECO:0000256" key="2">
    <source>
        <dbReference type="SAM" id="MobiDB-lite"/>
    </source>
</evidence>
<name>A0AAD3HDG4_9STRA</name>
<dbReference type="Proteomes" id="UP001054902">
    <property type="component" value="Unassembled WGS sequence"/>
</dbReference>
<keyword evidence="3" id="KW-0732">Signal</keyword>
<dbReference type="AlphaFoldDB" id="A0AAD3HDG4"/>
<feature type="coiled-coil region" evidence="1">
    <location>
        <begin position="142"/>
        <end position="180"/>
    </location>
</feature>
<feature type="region of interest" description="Disordered" evidence="2">
    <location>
        <begin position="103"/>
        <end position="128"/>
    </location>
</feature>
<protein>
    <submittedName>
        <fullName evidence="4">Uncharacterized protein</fullName>
    </submittedName>
</protein>
<evidence type="ECO:0000313" key="4">
    <source>
        <dbReference type="EMBL" id="GFH58998.1"/>
    </source>
</evidence>
<accession>A0AAD3HDG4</accession>
<keyword evidence="1" id="KW-0175">Coiled coil</keyword>
<dbReference type="EMBL" id="BLLK01000062">
    <property type="protein sequence ID" value="GFH58998.1"/>
    <property type="molecule type" value="Genomic_DNA"/>
</dbReference>
<gene>
    <name evidence="4" type="ORF">CTEN210_15474</name>
</gene>
<keyword evidence="5" id="KW-1185">Reference proteome</keyword>
<comment type="caution">
    <text evidence="4">The sequence shown here is derived from an EMBL/GenBank/DDBJ whole genome shotgun (WGS) entry which is preliminary data.</text>
</comment>
<evidence type="ECO:0000256" key="1">
    <source>
        <dbReference type="SAM" id="Coils"/>
    </source>
</evidence>